<organism evidence="19 20">
    <name type="scientific">Natronospira elongata</name>
    <dbReference type="NCBI Taxonomy" id="3110268"/>
    <lineage>
        <taxon>Bacteria</taxon>
        <taxon>Pseudomonadati</taxon>
        <taxon>Pseudomonadota</taxon>
        <taxon>Gammaproteobacteria</taxon>
        <taxon>Natronospirales</taxon>
        <taxon>Natronospiraceae</taxon>
        <taxon>Natronospira</taxon>
    </lineage>
</organism>
<keyword evidence="10 13" id="KW-0486">Methionine biosynthesis</keyword>
<dbReference type="FunFam" id="3.30.360.10:FF:000006">
    <property type="entry name" value="Bifunctional aspartokinase/homoserine dehydrogenase"/>
    <property type="match status" value="1"/>
</dbReference>
<feature type="active site" description="Proton donor" evidence="14">
    <location>
        <position position="231"/>
    </location>
</feature>
<dbReference type="PANTHER" id="PTHR43070">
    <property type="match status" value="1"/>
</dbReference>
<evidence type="ECO:0000256" key="11">
    <source>
        <dbReference type="ARBA" id="ARBA00048841"/>
    </source>
</evidence>
<comment type="pathway">
    <text evidence="2">Amino-acid biosynthesis; L-threonine biosynthesis; L-threonine from L-aspartate: step 3/5.</text>
</comment>
<evidence type="ECO:0000259" key="18">
    <source>
        <dbReference type="Pfam" id="PF03447"/>
    </source>
</evidence>
<dbReference type="EC" id="1.1.1.3" evidence="5 13"/>
<dbReference type="Pfam" id="PF00742">
    <property type="entry name" value="Homoserine_dh"/>
    <property type="match status" value="1"/>
</dbReference>
<dbReference type="SUPFAM" id="SSF55347">
    <property type="entry name" value="Glyceraldehyde-3-phosphate dehydrogenase-like, C-terminal domain"/>
    <property type="match status" value="1"/>
</dbReference>
<dbReference type="GO" id="GO:0009086">
    <property type="term" value="P:methionine biosynthetic process"/>
    <property type="evidence" value="ECO:0007669"/>
    <property type="project" value="UniProtKB-KW"/>
</dbReference>
<comment type="caution">
    <text evidence="19">The sequence shown here is derived from an EMBL/GenBank/DDBJ whole genome shotgun (WGS) entry which is preliminary data.</text>
</comment>
<evidence type="ECO:0000256" key="4">
    <source>
        <dbReference type="ARBA" id="ARBA00006753"/>
    </source>
</evidence>
<dbReference type="GO" id="GO:0009088">
    <property type="term" value="P:threonine biosynthetic process"/>
    <property type="evidence" value="ECO:0007669"/>
    <property type="project" value="UniProtKB-KW"/>
</dbReference>
<dbReference type="GO" id="GO:0009089">
    <property type="term" value="P:lysine biosynthetic process via diaminopimelate"/>
    <property type="evidence" value="ECO:0007669"/>
    <property type="project" value="UniProtKB-ARBA"/>
</dbReference>
<dbReference type="InterPro" id="IPR001342">
    <property type="entry name" value="HDH_cat"/>
</dbReference>
<evidence type="ECO:0000256" key="6">
    <source>
        <dbReference type="ARBA" id="ARBA00022605"/>
    </source>
</evidence>
<dbReference type="GO" id="GO:0004412">
    <property type="term" value="F:homoserine dehydrogenase activity"/>
    <property type="evidence" value="ECO:0007669"/>
    <property type="project" value="UniProtKB-EC"/>
</dbReference>
<gene>
    <name evidence="19" type="ORF">VCB98_09635</name>
</gene>
<dbReference type="Proteomes" id="UP001302316">
    <property type="component" value="Unassembled WGS sequence"/>
</dbReference>
<evidence type="ECO:0000256" key="3">
    <source>
        <dbReference type="ARBA" id="ARBA00005062"/>
    </source>
</evidence>
<dbReference type="InterPro" id="IPR019811">
    <property type="entry name" value="HDH_CS"/>
</dbReference>
<dbReference type="InterPro" id="IPR005106">
    <property type="entry name" value="Asp/hSer_DH_NAD-bd"/>
</dbReference>
<evidence type="ECO:0000256" key="15">
    <source>
        <dbReference type="PIRSR" id="PIRSR036497-2"/>
    </source>
</evidence>
<keyword evidence="20" id="KW-1185">Reference proteome</keyword>
<dbReference type="SUPFAM" id="SSF51735">
    <property type="entry name" value="NAD(P)-binding Rossmann-fold domains"/>
    <property type="match status" value="1"/>
</dbReference>
<dbReference type="PROSITE" id="PS01042">
    <property type="entry name" value="HOMOSER_DHGENASE"/>
    <property type="match status" value="1"/>
</dbReference>
<keyword evidence="8 13" id="KW-0521">NADP</keyword>
<keyword evidence="6 13" id="KW-0028">Amino-acid biosynthesis</keyword>
<dbReference type="PANTHER" id="PTHR43070:SF3">
    <property type="entry name" value="HOMOSERINE DEHYDROGENASE"/>
    <property type="match status" value="1"/>
</dbReference>
<evidence type="ECO:0000256" key="12">
    <source>
        <dbReference type="ARBA" id="ARBA00049031"/>
    </source>
</evidence>
<feature type="binding site" evidence="15">
    <location>
        <position position="130"/>
    </location>
    <ligand>
        <name>NADPH</name>
        <dbReference type="ChEBI" id="CHEBI:57783"/>
    </ligand>
</feature>
<feature type="binding site" evidence="15">
    <location>
        <position position="216"/>
    </location>
    <ligand>
        <name>L-homoserine</name>
        <dbReference type="ChEBI" id="CHEBI:57476"/>
    </ligand>
</feature>
<dbReference type="AlphaFoldDB" id="A0AAP6JFJ9"/>
<dbReference type="Gene3D" id="3.30.360.10">
    <property type="entry name" value="Dihydrodipicolinate Reductase, domain 2"/>
    <property type="match status" value="1"/>
</dbReference>
<name>A0AAP6JFJ9_9GAMM</name>
<comment type="pathway">
    <text evidence="3">Amino-acid biosynthesis; L-methionine biosynthesis via de novo pathway; L-homoserine from L-aspartate: step 3/3.</text>
</comment>
<dbReference type="Gene3D" id="3.40.50.720">
    <property type="entry name" value="NAD(P)-binding Rossmann-like Domain"/>
    <property type="match status" value="1"/>
</dbReference>
<evidence type="ECO:0000313" key="20">
    <source>
        <dbReference type="Proteomes" id="UP001302316"/>
    </source>
</evidence>
<feature type="binding site" evidence="15">
    <location>
        <begin position="30"/>
        <end position="35"/>
    </location>
    <ligand>
        <name>NADP(+)</name>
        <dbReference type="ChEBI" id="CHEBI:58349"/>
    </ligand>
</feature>
<dbReference type="InterPro" id="IPR036291">
    <property type="entry name" value="NAD(P)-bd_dom_sf"/>
</dbReference>
<evidence type="ECO:0000256" key="10">
    <source>
        <dbReference type="ARBA" id="ARBA00023167"/>
    </source>
</evidence>
<evidence type="ECO:0000256" key="14">
    <source>
        <dbReference type="PIRSR" id="PIRSR036497-1"/>
    </source>
</evidence>
<feature type="domain" description="Homoserine dehydrogenase catalytic" evidence="17">
    <location>
        <begin position="163"/>
        <end position="357"/>
    </location>
</feature>
<dbReference type="RefSeq" id="WP_346052056.1">
    <property type="nucleotide sequence ID" value="NZ_JAYGII010000020.1"/>
</dbReference>
<comment type="cofactor">
    <cofactor evidence="1">
        <name>a metal cation</name>
        <dbReference type="ChEBI" id="CHEBI:25213"/>
    </cofactor>
</comment>
<dbReference type="Pfam" id="PF03447">
    <property type="entry name" value="NAD_binding_3"/>
    <property type="match status" value="1"/>
</dbReference>
<comment type="similarity">
    <text evidence="4 13 16">Belongs to the homoserine dehydrogenase family.</text>
</comment>
<protein>
    <recommendedName>
        <fullName evidence="5 13">Homoserine dehydrogenase</fullName>
        <shortName evidence="13">HDH</shortName>
        <ecNumber evidence="5 13">1.1.1.3</ecNumber>
    </recommendedName>
</protein>
<accession>A0AAP6JFJ9</accession>
<evidence type="ECO:0000256" key="8">
    <source>
        <dbReference type="ARBA" id="ARBA00022857"/>
    </source>
</evidence>
<sequence length="363" mass="39174">MSELIIEGNALRRAEVNAQAESSIPVAIIGTGNVGGELLNILTDRQPGRLRLLALANSRQMLLDEQGLAFDGLDERLEAAGRPTCLDRLVYHLRHHAARGVIVDLTASPEVAARHAQWLRAGLEVVTANKWAVAAGEEAYQRLRAASEVSAYRHATTVGAGLPLLETIQRLRASGERILSVSGLFSGTLSYLTQALATGRPFSEALSEAQQQGLTEPDPRLDLSGLDVARKLIITARAAGHSIDPKQVAVESLYPETLADWPLADFLDRAGPELDAYWQAHPARKQQGVPRYVATVDGEGRAQVGIRCLPADHPFVAIGPTDNIFQIRTDSYDDTPIIIRGPGAGARVTATQVLADIQQFRVT</sequence>
<dbReference type="PIRSF" id="PIRSF036497">
    <property type="entry name" value="HDH_short"/>
    <property type="match status" value="1"/>
</dbReference>
<evidence type="ECO:0000259" key="17">
    <source>
        <dbReference type="Pfam" id="PF00742"/>
    </source>
</evidence>
<evidence type="ECO:0000256" key="7">
    <source>
        <dbReference type="ARBA" id="ARBA00022697"/>
    </source>
</evidence>
<keyword evidence="7 13" id="KW-0791">Threonine biosynthesis</keyword>
<dbReference type="EMBL" id="JAYGII010000020">
    <property type="protein sequence ID" value="MEA5446080.1"/>
    <property type="molecule type" value="Genomic_DNA"/>
</dbReference>
<evidence type="ECO:0000256" key="16">
    <source>
        <dbReference type="RuleBase" id="RU004171"/>
    </source>
</evidence>
<feature type="binding site" evidence="15">
    <location>
        <position position="106"/>
    </location>
    <ligand>
        <name>NADPH</name>
        <dbReference type="ChEBI" id="CHEBI:57783"/>
    </ligand>
</feature>
<evidence type="ECO:0000256" key="2">
    <source>
        <dbReference type="ARBA" id="ARBA00005056"/>
    </source>
</evidence>
<evidence type="ECO:0000313" key="19">
    <source>
        <dbReference type="EMBL" id="MEA5446080.1"/>
    </source>
</evidence>
<proteinExistence type="inferred from homology"/>
<dbReference type="GO" id="GO:0009090">
    <property type="term" value="P:homoserine biosynthetic process"/>
    <property type="evidence" value="ECO:0007669"/>
    <property type="project" value="UniProtKB-ARBA"/>
</dbReference>
<evidence type="ECO:0000256" key="9">
    <source>
        <dbReference type="ARBA" id="ARBA00023002"/>
    </source>
</evidence>
<comment type="catalytic activity">
    <reaction evidence="12">
        <text>L-homoserine + NAD(+) = L-aspartate 4-semialdehyde + NADH + H(+)</text>
        <dbReference type="Rhea" id="RHEA:15757"/>
        <dbReference type="ChEBI" id="CHEBI:15378"/>
        <dbReference type="ChEBI" id="CHEBI:57476"/>
        <dbReference type="ChEBI" id="CHEBI:57540"/>
        <dbReference type="ChEBI" id="CHEBI:57945"/>
        <dbReference type="ChEBI" id="CHEBI:537519"/>
        <dbReference type="EC" id="1.1.1.3"/>
    </reaction>
    <physiologicalReaction direction="right-to-left" evidence="12">
        <dbReference type="Rhea" id="RHEA:15759"/>
    </physiologicalReaction>
</comment>
<evidence type="ECO:0000256" key="1">
    <source>
        <dbReference type="ARBA" id="ARBA00001920"/>
    </source>
</evidence>
<feature type="domain" description="Aspartate/homoserine dehydrogenase NAD-binding" evidence="18">
    <location>
        <begin position="30"/>
        <end position="150"/>
    </location>
</feature>
<keyword evidence="9 13" id="KW-0560">Oxidoreductase</keyword>
<reference evidence="19 20" key="1">
    <citation type="submission" date="2023-12" db="EMBL/GenBank/DDBJ databases">
        <title>Whole-genome sequencing of halo(alkali)philic microorganisms from hypersaline lakes.</title>
        <authorList>
            <person name="Sorokin D.Y."/>
            <person name="Merkel A.Y."/>
            <person name="Messina E."/>
            <person name="Yakimov M."/>
        </authorList>
    </citation>
    <scope>NUCLEOTIDE SEQUENCE [LARGE SCALE GENOMIC DNA]</scope>
    <source>
        <strain evidence="19 20">AB-CW1</strain>
    </source>
</reference>
<evidence type="ECO:0000256" key="5">
    <source>
        <dbReference type="ARBA" id="ARBA00013213"/>
    </source>
</evidence>
<dbReference type="GO" id="GO:0050661">
    <property type="term" value="F:NADP binding"/>
    <property type="evidence" value="ECO:0007669"/>
    <property type="project" value="InterPro"/>
</dbReference>
<comment type="catalytic activity">
    <reaction evidence="11">
        <text>L-homoserine + NADP(+) = L-aspartate 4-semialdehyde + NADPH + H(+)</text>
        <dbReference type="Rhea" id="RHEA:15761"/>
        <dbReference type="ChEBI" id="CHEBI:15378"/>
        <dbReference type="ChEBI" id="CHEBI:57476"/>
        <dbReference type="ChEBI" id="CHEBI:57783"/>
        <dbReference type="ChEBI" id="CHEBI:58349"/>
        <dbReference type="ChEBI" id="CHEBI:537519"/>
        <dbReference type="EC" id="1.1.1.3"/>
    </reaction>
    <physiologicalReaction direction="right-to-left" evidence="11">
        <dbReference type="Rhea" id="RHEA:15763"/>
    </physiologicalReaction>
</comment>
<dbReference type="InterPro" id="IPR011147">
    <property type="entry name" value="Bifunc_Aspkin/hSer_DH"/>
</dbReference>
<evidence type="ECO:0000256" key="13">
    <source>
        <dbReference type="PIRNR" id="PIRNR036497"/>
    </source>
</evidence>
<dbReference type="InterPro" id="IPR022697">
    <property type="entry name" value="HDH_short"/>
</dbReference>